<evidence type="ECO:0000313" key="3">
    <source>
        <dbReference type="EMBL" id="KAH6609575.1"/>
    </source>
</evidence>
<accession>A0A9P8QNM2</accession>
<dbReference type="Proteomes" id="UP000827724">
    <property type="component" value="Unassembled WGS sequence"/>
</dbReference>
<feature type="compositionally biased region" description="Low complexity" evidence="1">
    <location>
        <begin position="248"/>
        <end position="265"/>
    </location>
</feature>
<protein>
    <submittedName>
        <fullName evidence="3">F-box domain-containing</fullName>
    </submittedName>
</protein>
<name>A0A9P8QNM2_9HYPO</name>
<dbReference type="PROSITE" id="PS50181">
    <property type="entry name" value="FBOX"/>
    <property type="match status" value="1"/>
</dbReference>
<evidence type="ECO:0000256" key="1">
    <source>
        <dbReference type="SAM" id="MobiDB-lite"/>
    </source>
</evidence>
<dbReference type="OrthoDB" id="5296720at2759"/>
<dbReference type="InterPro" id="IPR001810">
    <property type="entry name" value="F-box_dom"/>
</dbReference>
<dbReference type="EMBL" id="JAIWOZ010000002">
    <property type="protein sequence ID" value="KAH6609575.1"/>
    <property type="molecule type" value="Genomic_DNA"/>
</dbReference>
<dbReference type="AlphaFoldDB" id="A0A9P8QNM2"/>
<evidence type="ECO:0000259" key="2">
    <source>
        <dbReference type="PROSITE" id="PS50181"/>
    </source>
</evidence>
<reference evidence="3" key="1">
    <citation type="submission" date="2021-08" db="EMBL/GenBank/DDBJ databases">
        <title>Chromosome-Level Trichoderma cornu-damae using Hi-C Data.</title>
        <authorList>
            <person name="Kim C.S."/>
        </authorList>
    </citation>
    <scope>NUCLEOTIDE SEQUENCE</scope>
    <source>
        <strain evidence="3">KA19-0412C</strain>
    </source>
</reference>
<feature type="region of interest" description="Disordered" evidence="1">
    <location>
        <begin position="238"/>
        <end position="265"/>
    </location>
</feature>
<evidence type="ECO:0000313" key="4">
    <source>
        <dbReference type="Proteomes" id="UP000827724"/>
    </source>
</evidence>
<gene>
    <name evidence="3" type="ORF">Trco_002921</name>
</gene>
<organism evidence="3 4">
    <name type="scientific">Trichoderma cornu-damae</name>
    <dbReference type="NCBI Taxonomy" id="654480"/>
    <lineage>
        <taxon>Eukaryota</taxon>
        <taxon>Fungi</taxon>
        <taxon>Dikarya</taxon>
        <taxon>Ascomycota</taxon>
        <taxon>Pezizomycotina</taxon>
        <taxon>Sordariomycetes</taxon>
        <taxon>Hypocreomycetidae</taxon>
        <taxon>Hypocreales</taxon>
        <taxon>Hypocreaceae</taxon>
        <taxon>Trichoderma</taxon>
    </lineage>
</organism>
<comment type="caution">
    <text evidence="3">The sequence shown here is derived from an EMBL/GenBank/DDBJ whole genome shotgun (WGS) entry which is preliminary data.</text>
</comment>
<feature type="domain" description="F-box" evidence="2">
    <location>
        <begin position="3"/>
        <end position="28"/>
    </location>
</feature>
<feature type="compositionally biased region" description="Basic and acidic residues" evidence="1">
    <location>
        <begin position="238"/>
        <end position="247"/>
    </location>
</feature>
<proteinExistence type="predicted"/>
<sequence length="458" mass="50974">MAPVTISQLPNELISYILDFLDGPSVFEQRQYDDPANIPSPADPEDKPGCDAMCLDGRRDPFRGTIKSASLVCRLWRRCLLPLLFRNAVWRFQHIARPSERDDPLAVVEELEFLRFLNRAALARFVESLTIIVDYPASEVGQDTGHHANWGILPSHCPAPTRQGPDGLLPASGPASGPSAQCRSNDWLWHTIFRSLDLSTINLVSSPAILASLLGRPINLSGCWIFRQRFHILSLSRPAERRQRQHDAPSPGNSAAPANASPSNGASATVPCSLFSIRPWESMLLNEGSSVKVYTTYEYFHHAPPSLLPALLDSSDASMQPLLRGTLRSFSYVAIFPLATHINDVLIPRVPALERFYIQIVPRAPSFAEDDYRHPAMDISDLWLERNTAYAQLVMAIFDPPPLGSWSSLQYFETGDAIDREAWEQAVRYVIFAAGDTWKVAGEGKFVRRGDKVSLPAF</sequence>
<keyword evidence="4" id="KW-1185">Reference proteome</keyword>